<organism evidence="2 3">
    <name type="scientific">Panicum virgatum</name>
    <name type="common">Blackwell switchgrass</name>
    <dbReference type="NCBI Taxonomy" id="38727"/>
    <lineage>
        <taxon>Eukaryota</taxon>
        <taxon>Viridiplantae</taxon>
        <taxon>Streptophyta</taxon>
        <taxon>Embryophyta</taxon>
        <taxon>Tracheophyta</taxon>
        <taxon>Spermatophyta</taxon>
        <taxon>Magnoliopsida</taxon>
        <taxon>Liliopsida</taxon>
        <taxon>Poales</taxon>
        <taxon>Poaceae</taxon>
        <taxon>PACMAD clade</taxon>
        <taxon>Panicoideae</taxon>
        <taxon>Panicodae</taxon>
        <taxon>Paniceae</taxon>
        <taxon>Panicinae</taxon>
        <taxon>Panicum</taxon>
        <taxon>Panicum sect. Hiantes</taxon>
    </lineage>
</organism>
<evidence type="ECO:0000256" key="1">
    <source>
        <dbReference type="SAM" id="MobiDB-lite"/>
    </source>
</evidence>
<reference evidence="2" key="1">
    <citation type="submission" date="2020-05" db="EMBL/GenBank/DDBJ databases">
        <title>WGS assembly of Panicum virgatum.</title>
        <authorList>
            <person name="Lovell J.T."/>
            <person name="Jenkins J."/>
            <person name="Shu S."/>
            <person name="Juenger T.E."/>
            <person name="Schmutz J."/>
        </authorList>
    </citation>
    <scope>NUCLEOTIDE SEQUENCE</scope>
    <source>
        <strain evidence="2">AP13</strain>
    </source>
</reference>
<dbReference type="Proteomes" id="UP000823388">
    <property type="component" value="Chromosome 2N"/>
</dbReference>
<protein>
    <submittedName>
        <fullName evidence="2">Uncharacterized protein</fullName>
    </submittedName>
</protein>
<dbReference type="AlphaFoldDB" id="A0A8T0VIF3"/>
<name>A0A8T0VIF3_PANVG</name>
<feature type="region of interest" description="Disordered" evidence="1">
    <location>
        <begin position="80"/>
        <end position="100"/>
    </location>
</feature>
<gene>
    <name evidence="2" type="ORF">PVAP13_2NG455703</name>
</gene>
<comment type="caution">
    <text evidence="2">The sequence shown here is derived from an EMBL/GenBank/DDBJ whole genome shotgun (WGS) entry which is preliminary data.</text>
</comment>
<sequence>MSLPYSSSRCLPLDSTCYSAARPSPHRLLLAATSILCTPTAAPTLCCTGRPPPDRTVPPPRSPTTRLPCAVLHWPPAGTAPHPALAGHPPRRRPEPRRATARCCASRSRATAGRRCRSHRAAATSTQSSARRCARAPAIYSWARGSCALRSLTCFCSWQGASGHHAAHCRRWRRRHEL</sequence>
<evidence type="ECO:0000313" key="2">
    <source>
        <dbReference type="EMBL" id="KAG2636531.1"/>
    </source>
</evidence>
<dbReference type="EMBL" id="CM029040">
    <property type="protein sequence ID" value="KAG2636531.1"/>
    <property type="molecule type" value="Genomic_DNA"/>
</dbReference>
<evidence type="ECO:0000313" key="3">
    <source>
        <dbReference type="Proteomes" id="UP000823388"/>
    </source>
</evidence>
<keyword evidence="3" id="KW-1185">Reference proteome</keyword>
<proteinExistence type="predicted"/>
<accession>A0A8T0VIF3</accession>